<name>A0AAW2BSZ9_9ROSI</name>
<feature type="domain" description="Reverse transcriptase zinc-binding" evidence="2">
    <location>
        <begin position="41"/>
        <end position="137"/>
    </location>
</feature>
<comment type="caution">
    <text evidence="3">The sequence shown here is derived from an EMBL/GenBank/DDBJ whole genome shotgun (WGS) entry which is preliminary data.</text>
</comment>
<gene>
    <name evidence="3" type="ORF">SO802_029210</name>
</gene>
<sequence>MKEVIRQLFLPVDVETILGIPLSIRLPGDRIIWAETNNGRFTVRSAYKVAMNLHCPAQIASASSDSSYRGFWRKLWRLPIPHKIRHFAWRACRNILPTKDNLFHRKVLTDCRCDECGEASESSGHLFWSCPRAQLVWSCSKLPSSLRSGQFHSFFDLLWFLLMIESFDEEKKSDRAEGGRGNEKREKDGDENLPRVTKELCSD</sequence>
<evidence type="ECO:0000313" key="4">
    <source>
        <dbReference type="Proteomes" id="UP001459277"/>
    </source>
</evidence>
<protein>
    <recommendedName>
        <fullName evidence="2">Reverse transcriptase zinc-binding domain-containing protein</fullName>
    </recommendedName>
</protein>
<reference evidence="3 4" key="1">
    <citation type="submission" date="2024-01" db="EMBL/GenBank/DDBJ databases">
        <title>A telomere-to-telomere, gap-free genome of sweet tea (Lithocarpus litseifolius).</title>
        <authorList>
            <person name="Zhou J."/>
        </authorList>
    </citation>
    <scope>NUCLEOTIDE SEQUENCE [LARGE SCALE GENOMIC DNA]</scope>
    <source>
        <strain evidence="3">Zhou-2022a</strain>
        <tissue evidence="3">Leaf</tissue>
    </source>
</reference>
<accession>A0AAW2BSZ9</accession>
<evidence type="ECO:0000259" key="2">
    <source>
        <dbReference type="Pfam" id="PF13966"/>
    </source>
</evidence>
<evidence type="ECO:0000313" key="3">
    <source>
        <dbReference type="EMBL" id="KAK9988971.1"/>
    </source>
</evidence>
<dbReference type="InterPro" id="IPR026960">
    <property type="entry name" value="RVT-Znf"/>
</dbReference>
<proteinExistence type="predicted"/>
<evidence type="ECO:0000256" key="1">
    <source>
        <dbReference type="SAM" id="MobiDB-lite"/>
    </source>
</evidence>
<organism evidence="3 4">
    <name type="scientific">Lithocarpus litseifolius</name>
    <dbReference type="NCBI Taxonomy" id="425828"/>
    <lineage>
        <taxon>Eukaryota</taxon>
        <taxon>Viridiplantae</taxon>
        <taxon>Streptophyta</taxon>
        <taxon>Embryophyta</taxon>
        <taxon>Tracheophyta</taxon>
        <taxon>Spermatophyta</taxon>
        <taxon>Magnoliopsida</taxon>
        <taxon>eudicotyledons</taxon>
        <taxon>Gunneridae</taxon>
        <taxon>Pentapetalae</taxon>
        <taxon>rosids</taxon>
        <taxon>fabids</taxon>
        <taxon>Fagales</taxon>
        <taxon>Fagaceae</taxon>
        <taxon>Lithocarpus</taxon>
    </lineage>
</organism>
<dbReference type="AlphaFoldDB" id="A0AAW2BSZ9"/>
<dbReference type="Proteomes" id="UP001459277">
    <property type="component" value="Unassembled WGS sequence"/>
</dbReference>
<dbReference type="EMBL" id="JAZDWU010000010">
    <property type="protein sequence ID" value="KAK9988971.1"/>
    <property type="molecule type" value="Genomic_DNA"/>
</dbReference>
<dbReference type="Pfam" id="PF13966">
    <property type="entry name" value="zf-RVT"/>
    <property type="match status" value="1"/>
</dbReference>
<feature type="region of interest" description="Disordered" evidence="1">
    <location>
        <begin position="170"/>
        <end position="203"/>
    </location>
</feature>
<keyword evidence="4" id="KW-1185">Reference proteome</keyword>